<feature type="transmembrane region" description="Helical" evidence="10">
    <location>
        <begin position="184"/>
        <end position="202"/>
    </location>
</feature>
<dbReference type="Proteomes" id="UP001140217">
    <property type="component" value="Unassembled WGS sequence"/>
</dbReference>
<reference evidence="12" key="1">
    <citation type="submission" date="2022-07" db="EMBL/GenBank/DDBJ databases">
        <title>Phylogenomic reconstructions and comparative analyses of Kickxellomycotina fungi.</title>
        <authorList>
            <person name="Reynolds N.K."/>
            <person name="Stajich J.E."/>
            <person name="Barry K."/>
            <person name="Grigoriev I.V."/>
            <person name="Crous P."/>
            <person name="Smith M.E."/>
        </authorList>
    </citation>
    <scope>NUCLEOTIDE SEQUENCE</scope>
    <source>
        <strain evidence="12">NBRC 105414</strain>
    </source>
</reference>
<comment type="caution">
    <text evidence="12">The sequence shown here is derived from an EMBL/GenBank/DDBJ whole genome shotgun (WGS) entry which is preliminary data.</text>
</comment>
<sequence length="1002" mass="109623">MDKFYQQFFGKDEYPPDKKERPVSTQTDELDSTVDDGASIAGGKPKYEDLQSLNLGPPADGDVKKGAPLSPAPQYHSQKQQKAPLEPRETYIRADTGDGYINPKPDVPPPLPSMRDPAAEERFADTDRKERYPRITYYDKDPDDRRPRRGPPGGPPRMRDRLQGVLSPYIGKWAKLSRVWTNQTVIMVLSMAVGYMVLAATAKRMAIDAAAMLLAGCGALDTAANHVINAPNTAALTMLGMLENTTRSIVSGTLKTLITIIDIFRDIIVWILRMYVGMYICFAELIIRTVLDMVSQASKLLTEELNKALDSVMGTLQNVASQITKGAQDAINGIAGLFGGNKNGPAVDFNPDDIRKQLNVQIPTDWTSSISSLADKIPTEDQIFGNITQVLDIPFAMIRNALTGALAGVTIDYTKGLHLPTDKKADVCDEPMGQDVILKLGDAAAMVMFWAGVAMIVAAIGMILFDAYMTVRRERKFRTRLVEFRHELINYRAPKTVREIEERPATRREMDMFVLPGQPWLDRFTRWMIKKFGDNERTTAWRWWLHYIWHPPAIACFIAGIIGLASIIVQIQFINGMRREYVPLLAMELTRFQTVVVEEKILAPVQNDSTTLANDVNGNILSTEGDLNRTLFGPVTDGTSMVNDTLNQFVATYIGGVRSVFGGTPLGTPIEGILNCTITKYIIGMQTVLGYVNEFASGVSLPLVSEDILTSGVVRLIGPLNATASDFREFAVGYYLPDADQLDPMSFREDEDPKLLLESLESKILARQSMSVDDNGNAVVDSNNGEQGAVGDDVPPEGGPEPGSGSGPSSDSSSEPSSEPSPESESAQPAPANRKRQAPARPSINPNNPPMEQIQPSADAPEPTSSSSTKQQEQVQPSAAQPSHSESEGTSGELGPLEDGSSSGSTNHRPGKAGPEEIDSETLFNVGPVPTADLTRQDIEDAQEFDGFTGGILGKLCDSYVSRLRGDIPLMIALILVWPTIWVVGAVHVIRDYSRIKKHNIR</sequence>
<dbReference type="PANTHER" id="PTHR31030">
    <property type="entry name" value="PLASMA MEMBRANE FUSION PROTEIN PRM1"/>
    <property type="match status" value="1"/>
</dbReference>
<keyword evidence="9" id="KW-0325">Glycoprotein</keyword>
<feature type="compositionally biased region" description="Polar residues" evidence="11">
    <location>
        <begin position="772"/>
        <end position="786"/>
    </location>
</feature>
<feature type="transmembrane region" description="Helical" evidence="10">
    <location>
        <begin position="447"/>
        <end position="471"/>
    </location>
</feature>
<dbReference type="InterPro" id="IPR026777">
    <property type="entry name" value="PRM1"/>
</dbReference>
<proteinExistence type="inferred from homology"/>
<dbReference type="GO" id="GO:0005886">
    <property type="term" value="C:plasma membrane"/>
    <property type="evidence" value="ECO:0007669"/>
    <property type="project" value="UniProtKB-SubCell"/>
</dbReference>
<dbReference type="GO" id="GO:0032220">
    <property type="term" value="P:plasma membrane fusion involved in cytogamy"/>
    <property type="evidence" value="ECO:0007669"/>
    <property type="project" value="TreeGrafter"/>
</dbReference>
<keyword evidence="5 10" id="KW-0812">Transmembrane</keyword>
<evidence type="ECO:0000256" key="8">
    <source>
        <dbReference type="ARBA" id="ARBA00023136"/>
    </source>
</evidence>
<dbReference type="GO" id="GO:0043332">
    <property type="term" value="C:mating projection tip"/>
    <property type="evidence" value="ECO:0007669"/>
    <property type="project" value="UniProtKB-UniRule"/>
</dbReference>
<name>A0A9W8H553_9FUNG</name>
<comment type="subcellular location">
    <subcellularLocation>
        <location evidence="3">Cell envelope</location>
    </subcellularLocation>
    <subcellularLocation>
        <location evidence="10">Cell membrane</location>
        <topology evidence="10">Multi-pass membrane protein</topology>
    </subcellularLocation>
    <subcellularLocation>
        <location evidence="2">Endomembrane system</location>
        <topology evidence="2">Multi-pass membrane protein</topology>
    </subcellularLocation>
</comment>
<evidence type="ECO:0000256" key="7">
    <source>
        <dbReference type="ARBA" id="ARBA00022989"/>
    </source>
</evidence>
<evidence type="ECO:0000256" key="6">
    <source>
        <dbReference type="ARBA" id="ARBA00022971"/>
    </source>
</evidence>
<evidence type="ECO:0000256" key="4">
    <source>
        <dbReference type="ARBA" id="ARBA00010780"/>
    </source>
</evidence>
<comment type="similarity">
    <text evidence="4 10">Belongs to the PRM1 family.</text>
</comment>
<keyword evidence="10" id="KW-1003">Cell membrane</keyword>
<organism evidence="12 13">
    <name type="scientific">Coemansia javaensis</name>
    <dbReference type="NCBI Taxonomy" id="2761396"/>
    <lineage>
        <taxon>Eukaryota</taxon>
        <taxon>Fungi</taxon>
        <taxon>Fungi incertae sedis</taxon>
        <taxon>Zoopagomycota</taxon>
        <taxon>Kickxellomycotina</taxon>
        <taxon>Kickxellomycetes</taxon>
        <taxon>Kickxellales</taxon>
        <taxon>Kickxellaceae</taxon>
        <taxon>Coemansia</taxon>
    </lineage>
</organism>
<dbReference type="EMBL" id="JANBUL010000206">
    <property type="protein sequence ID" value="KAJ2778869.1"/>
    <property type="molecule type" value="Genomic_DNA"/>
</dbReference>
<comment type="function">
    <text evidence="1 10">Involved in cell fusion during mating by stabilizing the plasma membrane fusion event.</text>
</comment>
<evidence type="ECO:0000256" key="3">
    <source>
        <dbReference type="ARBA" id="ARBA00004196"/>
    </source>
</evidence>
<dbReference type="OrthoDB" id="10248838at2759"/>
<dbReference type="PANTHER" id="PTHR31030:SF1">
    <property type="entry name" value="PLASMA MEMBRANE FUSION PROTEIN PRM1"/>
    <property type="match status" value="1"/>
</dbReference>
<feature type="compositionally biased region" description="Basic and acidic residues" evidence="11">
    <location>
        <begin position="117"/>
        <end position="146"/>
    </location>
</feature>
<feature type="region of interest" description="Disordered" evidence="11">
    <location>
        <begin position="772"/>
        <end position="927"/>
    </location>
</feature>
<feature type="transmembrane region" description="Helical" evidence="10">
    <location>
        <begin position="267"/>
        <end position="291"/>
    </location>
</feature>
<evidence type="ECO:0000256" key="1">
    <source>
        <dbReference type="ARBA" id="ARBA00002512"/>
    </source>
</evidence>
<evidence type="ECO:0000256" key="5">
    <source>
        <dbReference type="ARBA" id="ARBA00022692"/>
    </source>
</evidence>
<dbReference type="AlphaFoldDB" id="A0A9W8H553"/>
<feature type="transmembrane region" description="Helical" evidence="10">
    <location>
        <begin position="547"/>
        <end position="569"/>
    </location>
</feature>
<evidence type="ECO:0000256" key="9">
    <source>
        <dbReference type="ARBA" id="ARBA00023180"/>
    </source>
</evidence>
<protein>
    <recommendedName>
        <fullName evidence="10">Plasma membrane fusion protein PRM1</fullName>
    </recommendedName>
</protein>
<keyword evidence="6 10" id="KW-0184">Conjugation</keyword>
<evidence type="ECO:0000256" key="2">
    <source>
        <dbReference type="ARBA" id="ARBA00004127"/>
    </source>
</evidence>
<feature type="region of interest" description="Disordered" evidence="11">
    <location>
        <begin position="1"/>
        <end position="160"/>
    </location>
</feature>
<feature type="compositionally biased region" description="Basic and acidic residues" evidence="11">
    <location>
        <begin position="10"/>
        <end position="22"/>
    </location>
</feature>
<accession>A0A9W8H553</accession>
<evidence type="ECO:0000313" key="12">
    <source>
        <dbReference type="EMBL" id="KAJ2778869.1"/>
    </source>
</evidence>
<feature type="compositionally biased region" description="Polar residues" evidence="11">
    <location>
        <begin position="863"/>
        <end position="890"/>
    </location>
</feature>
<feature type="compositionally biased region" description="Basic and acidic residues" evidence="11">
    <location>
        <begin position="85"/>
        <end position="96"/>
    </location>
</feature>
<feature type="compositionally biased region" description="Low complexity" evidence="11">
    <location>
        <begin position="807"/>
        <end position="826"/>
    </location>
</feature>
<gene>
    <name evidence="12" type="primary">PRM1</name>
    <name evidence="12" type="ORF">H4R18_004356</name>
</gene>
<evidence type="ECO:0000256" key="10">
    <source>
        <dbReference type="RuleBase" id="RU366035"/>
    </source>
</evidence>
<keyword evidence="13" id="KW-1185">Reference proteome</keyword>
<keyword evidence="8 10" id="KW-0472">Membrane</keyword>
<feature type="transmembrane region" description="Helical" evidence="10">
    <location>
        <begin position="968"/>
        <end position="990"/>
    </location>
</feature>
<dbReference type="GO" id="GO:0012505">
    <property type="term" value="C:endomembrane system"/>
    <property type="evidence" value="ECO:0007669"/>
    <property type="project" value="UniProtKB-SubCell"/>
</dbReference>
<evidence type="ECO:0000256" key="11">
    <source>
        <dbReference type="SAM" id="MobiDB-lite"/>
    </source>
</evidence>
<evidence type="ECO:0000313" key="13">
    <source>
        <dbReference type="Proteomes" id="UP001140217"/>
    </source>
</evidence>
<keyword evidence="7 10" id="KW-1133">Transmembrane helix</keyword>